<evidence type="ECO:0000256" key="1">
    <source>
        <dbReference type="SAM" id="MobiDB-lite"/>
    </source>
</evidence>
<dbReference type="KEGG" id="upv:EJN92_16985"/>
<dbReference type="EMBL" id="CP034464">
    <property type="protein sequence ID" value="AZP13532.1"/>
    <property type="molecule type" value="Genomic_DNA"/>
</dbReference>
<feature type="region of interest" description="Disordered" evidence="1">
    <location>
        <begin position="113"/>
        <end position="141"/>
    </location>
</feature>
<feature type="signal peptide" evidence="2">
    <location>
        <begin position="1"/>
        <end position="22"/>
    </location>
</feature>
<keyword evidence="4" id="KW-1185">Reference proteome</keyword>
<feature type="compositionally biased region" description="Basic and acidic residues" evidence="1">
    <location>
        <begin position="124"/>
        <end position="141"/>
    </location>
</feature>
<dbReference type="RefSeq" id="WP_126128904.1">
    <property type="nucleotide sequence ID" value="NZ_CP034464.1"/>
</dbReference>
<sequence>MNKIVNILATLALLSSPYAVQAATTSTDPIVQGRVAMSDAEKAKKAEVKAARKEYSASKSQAKAELAAEKKENAAKAKAAAAEGKDALVVKRELDAASSATYKAKIKAADEKLGANKKASKSAMNEKKAEATEKMEKDLKK</sequence>
<evidence type="ECO:0000256" key="2">
    <source>
        <dbReference type="SAM" id="SignalP"/>
    </source>
</evidence>
<evidence type="ECO:0000313" key="4">
    <source>
        <dbReference type="Proteomes" id="UP000275663"/>
    </source>
</evidence>
<evidence type="ECO:0008006" key="5">
    <source>
        <dbReference type="Google" id="ProtNLM"/>
    </source>
</evidence>
<name>A0A3S9HN40_9BURK</name>
<gene>
    <name evidence="3" type="ORF">EJN92_16985</name>
</gene>
<feature type="chain" id="PRO_5019098452" description="DUF4398 domain-containing protein" evidence="2">
    <location>
        <begin position="23"/>
        <end position="141"/>
    </location>
</feature>
<evidence type="ECO:0000313" key="3">
    <source>
        <dbReference type="EMBL" id="AZP13532.1"/>
    </source>
</evidence>
<organism evidence="3 4">
    <name type="scientific">Undibacterium parvum</name>
    <dbReference type="NCBI Taxonomy" id="401471"/>
    <lineage>
        <taxon>Bacteria</taxon>
        <taxon>Pseudomonadati</taxon>
        <taxon>Pseudomonadota</taxon>
        <taxon>Betaproteobacteria</taxon>
        <taxon>Burkholderiales</taxon>
        <taxon>Oxalobacteraceae</taxon>
        <taxon>Undibacterium</taxon>
    </lineage>
</organism>
<reference evidence="3 4" key="1">
    <citation type="journal article" date="2011" name="Int. J. Syst. Evol. Microbiol.">
        <title>Description of Undibacterium oligocarboniphilum sp. nov., isolated from purified water, and Undibacterium pigrum strain CCUG 49012 as the type strain of Undibacterium parvum sp. nov., and emended descriptions of the genus Undibacterium and the species Undibacterium pigrum.</title>
        <authorList>
            <person name="Eder W."/>
            <person name="Wanner G."/>
            <person name="Ludwig W."/>
            <person name="Busse H.J."/>
            <person name="Ziemke-Kageler F."/>
            <person name="Lang E."/>
        </authorList>
    </citation>
    <scope>NUCLEOTIDE SEQUENCE [LARGE SCALE GENOMIC DNA]</scope>
    <source>
        <strain evidence="3 4">DSM 23061</strain>
    </source>
</reference>
<proteinExistence type="predicted"/>
<keyword evidence="2" id="KW-0732">Signal</keyword>
<accession>A0A3S9HN40</accession>
<dbReference type="AlphaFoldDB" id="A0A3S9HN40"/>
<protein>
    <recommendedName>
        <fullName evidence="5">DUF4398 domain-containing protein</fullName>
    </recommendedName>
</protein>
<dbReference type="Proteomes" id="UP000275663">
    <property type="component" value="Chromosome"/>
</dbReference>